<evidence type="ECO:0000259" key="5">
    <source>
        <dbReference type="PROSITE" id="PS50977"/>
    </source>
</evidence>
<dbReference type="Gene3D" id="1.10.357.10">
    <property type="entry name" value="Tetracycline Repressor, domain 2"/>
    <property type="match status" value="1"/>
</dbReference>
<feature type="DNA-binding region" description="H-T-H motif" evidence="4">
    <location>
        <begin position="28"/>
        <end position="47"/>
    </location>
</feature>
<dbReference type="SUPFAM" id="SSF46689">
    <property type="entry name" value="Homeodomain-like"/>
    <property type="match status" value="1"/>
</dbReference>
<keyword evidence="2 4" id="KW-0238">DNA-binding</keyword>
<proteinExistence type="predicted"/>
<dbReference type="SUPFAM" id="SSF48498">
    <property type="entry name" value="Tetracyclin repressor-like, C-terminal domain"/>
    <property type="match status" value="1"/>
</dbReference>
<dbReference type="InterPro" id="IPR036271">
    <property type="entry name" value="Tet_transcr_reg_TetR-rel_C_sf"/>
</dbReference>
<reference evidence="6 7" key="1">
    <citation type="journal article" date="2011" name="Stand. Genomic Sci.">
        <title>High quality draft genome sequence of Segniliparus rugosus CDC 945(T)= (ATCC BAA-974(T)).</title>
        <authorList>
            <person name="Earl A.M."/>
            <person name="Desjardins C.A."/>
            <person name="Fitzgerald M.G."/>
            <person name="Arachchi H.M."/>
            <person name="Zeng Q."/>
            <person name="Mehta T."/>
            <person name="Griggs A."/>
            <person name="Birren B.W."/>
            <person name="Toney N.C."/>
            <person name="Carr J."/>
            <person name="Posey J."/>
            <person name="Butler W.R."/>
        </authorList>
    </citation>
    <scope>NUCLEOTIDE SEQUENCE [LARGE SCALE GENOMIC DNA]</scope>
    <source>
        <strain evidence="7">ATCC BAA-974 / DSM 45345 / CCUG 50838 / CIP 108380 / JCM 13579 / CDC 945</strain>
    </source>
</reference>
<dbReference type="InterPro" id="IPR054156">
    <property type="entry name" value="YxaF_TetR_C"/>
</dbReference>
<dbReference type="PANTHER" id="PTHR47506:SF3">
    <property type="entry name" value="HTH-TYPE TRANSCRIPTIONAL REGULATOR LMRA"/>
    <property type="match status" value="1"/>
</dbReference>
<protein>
    <recommendedName>
        <fullName evidence="5">HTH tetR-type domain-containing protein</fullName>
    </recommendedName>
</protein>
<dbReference type="PROSITE" id="PS50977">
    <property type="entry name" value="HTH_TETR_2"/>
    <property type="match status" value="1"/>
</dbReference>
<name>E5XUZ1_SEGRC</name>
<dbReference type="EMBL" id="ACZI02000001">
    <property type="protein sequence ID" value="EFV11827.1"/>
    <property type="molecule type" value="Genomic_DNA"/>
</dbReference>
<dbReference type="STRING" id="679197.HMPREF9336_03313"/>
<dbReference type="AlphaFoldDB" id="E5XUZ1"/>
<evidence type="ECO:0000256" key="1">
    <source>
        <dbReference type="ARBA" id="ARBA00023015"/>
    </source>
</evidence>
<gene>
    <name evidence="6" type="ORF">HMPREF9336_03313</name>
</gene>
<dbReference type="InterPro" id="IPR001647">
    <property type="entry name" value="HTH_TetR"/>
</dbReference>
<dbReference type="Pfam" id="PF00440">
    <property type="entry name" value="TetR_N"/>
    <property type="match status" value="1"/>
</dbReference>
<dbReference type="PANTHER" id="PTHR47506">
    <property type="entry name" value="TRANSCRIPTIONAL REGULATORY PROTEIN"/>
    <property type="match status" value="1"/>
</dbReference>
<dbReference type="InterPro" id="IPR009057">
    <property type="entry name" value="Homeodomain-like_sf"/>
</dbReference>
<evidence type="ECO:0000313" key="6">
    <source>
        <dbReference type="EMBL" id="EFV11827.1"/>
    </source>
</evidence>
<organism evidence="6 7">
    <name type="scientific">Segniliparus rugosus (strain ATCC BAA-974 / DSM 45345 / CCUG 50838 / CIP 108380 / JCM 13579 / CDC 945)</name>
    <dbReference type="NCBI Taxonomy" id="679197"/>
    <lineage>
        <taxon>Bacteria</taxon>
        <taxon>Bacillati</taxon>
        <taxon>Actinomycetota</taxon>
        <taxon>Actinomycetes</taxon>
        <taxon>Mycobacteriales</taxon>
        <taxon>Segniliparaceae</taxon>
        <taxon>Segniliparus</taxon>
    </lineage>
</organism>
<dbReference type="GO" id="GO:0003677">
    <property type="term" value="F:DNA binding"/>
    <property type="evidence" value="ECO:0007669"/>
    <property type="project" value="UniProtKB-UniRule"/>
</dbReference>
<keyword evidence="7" id="KW-1185">Reference proteome</keyword>
<dbReference type="eggNOG" id="COG1309">
    <property type="taxonomic scope" value="Bacteria"/>
</dbReference>
<dbReference type="RefSeq" id="WP_007472227.1">
    <property type="nucleotide sequence ID" value="NZ_KI391953.1"/>
</dbReference>
<dbReference type="HOGENOM" id="CLU_069356_28_1_11"/>
<keyword evidence="1" id="KW-0805">Transcription regulation</keyword>
<comment type="caution">
    <text evidence="6">The sequence shown here is derived from an EMBL/GenBank/DDBJ whole genome shotgun (WGS) entry which is preliminary data.</text>
</comment>
<sequence length="188" mass="20479">MSGKVSSRERMLRGAVDLIRERGVAGVTVDAIVSRSEAPRGSVYYHFPEGRAQIVREAIDSASESLNAWVRAGLDSVTNSSEAIALVAKFWKKILVDGDFQAGCPFVAATVDGFASDPELRQPVAEHFNVWEGAMVELLVRDGHERSQAERKARLVVSAFTGVVLLCRAARSLDPLDDVVEELQQIIA</sequence>
<evidence type="ECO:0000256" key="3">
    <source>
        <dbReference type="ARBA" id="ARBA00023163"/>
    </source>
</evidence>
<dbReference type="OrthoDB" id="4567939at2"/>
<dbReference type="Proteomes" id="UP000004816">
    <property type="component" value="Unassembled WGS sequence"/>
</dbReference>
<dbReference type="Pfam" id="PF21993">
    <property type="entry name" value="TetR_C_13_2"/>
    <property type="match status" value="1"/>
</dbReference>
<accession>E5XUZ1</accession>
<keyword evidence="3" id="KW-0804">Transcription</keyword>
<evidence type="ECO:0000313" key="7">
    <source>
        <dbReference type="Proteomes" id="UP000004816"/>
    </source>
</evidence>
<evidence type="ECO:0000256" key="4">
    <source>
        <dbReference type="PROSITE-ProRule" id="PRU00335"/>
    </source>
</evidence>
<evidence type="ECO:0000256" key="2">
    <source>
        <dbReference type="ARBA" id="ARBA00023125"/>
    </source>
</evidence>
<feature type="domain" description="HTH tetR-type" evidence="5">
    <location>
        <begin position="5"/>
        <end position="65"/>
    </location>
</feature>